<dbReference type="GO" id="GO:2000234">
    <property type="term" value="P:positive regulation of rRNA processing"/>
    <property type="evidence" value="ECO:0007669"/>
    <property type="project" value="TreeGrafter"/>
</dbReference>
<reference evidence="11" key="1">
    <citation type="submission" date="2025-08" db="UniProtKB">
        <authorList>
            <consortium name="RefSeq"/>
        </authorList>
    </citation>
    <scope>IDENTIFICATION</scope>
    <source>
        <tissue evidence="11">Total insect</tissue>
    </source>
</reference>
<evidence type="ECO:0000256" key="1">
    <source>
        <dbReference type="ARBA" id="ARBA00004604"/>
    </source>
</evidence>
<dbReference type="SMART" id="SM00320">
    <property type="entry name" value="WD40"/>
    <property type="match status" value="7"/>
</dbReference>
<evidence type="ECO:0000256" key="4">
    <source>
        <dbReference type="ARBA" id="ARBA00022574"/>
    </source>
</evidence>
<dbReference type="InterPro" id="IPR036322">
    <property type="entry name" value="WD40_repeat_dom_sf"/>
</dbReference>
<evidence type="ECO:0000256" key="8">
    <source>
        <dbReference type="SAM" id="MobiDB-lite"/>
    </source>
</evidence>
<accession>A0A6P8ZVK9</accession>
<dbReference type="InterPro" id="IPR057644">
    <property type="entry name" value="Beta-prop_WDR75_2nd"/>
</dbReference>
<keyword evidence="10" id="KW-1185">Reference proteome</keyword>
<evidence type="ECO:0000256" key="6">
    <source>
        <dbReference type="ARBA" id="ARBA00023163"/>
    </source>
</evidence>
<protein>
    <submittedName>
        <fullName evidence="11">WD repeat-containing protein 75</fullName>
    </submittedName>
</protein>
<dbReference type="RefSeq" id="XP_034249175.1">
    <property type="nucleotide sequence ID" value="XM_034393284.1"/>
</dbReference>
<dbReference type="Proteomes" id="UP000515158">
    <property type="component" value="Unplaced"/>
</dbReference>
<keyword evidence="6" id="KW-0804">Transcription</keyword>
<dbReference type="InterPro" id="IPR015943">
    <property type="entry name" value="WD40/YVTN_repeat-like_dom_sf"/>
</dbReference>
<name>A0A6P8ZVK9_THRPL</name>
<evidence type="ECO:0000256" key="2">
    <source>
        <dbReference type="ARBA" id="ARBA00022517"/>
    </source>
</evidence>
<sequence length="843" mass="92951">MVVSLHMAQDKNVNLSQTDDKYVVQRIGGGSIVDRRPVFSPDGTILFVVYGQIIRAYSTRTGQLVRDYKGLSQPAVGVQLHPTRPELVVAVSESGEMMAWREDSGIHMLTVKLSVAAQCDHLFSFNLLPSEDGDCDIFVTWQKKNSRQANLSVFSSKGKHKTDFNFSIDIGTHSVAFAFGCHSNGKYVAAICKDRLYSTDLARNKGNWFRVSKGTVLTCVACHPTECCVATGDARGRVLIWRDIIDNPAPPQAVYHWHTLPVADVVFSQSGSFFFSGGGECVLVKWRLDNPHDKSFLPRLSAPICHLNTSKDNLIVSASTQDNAIQLIDPQRQIFKRIQYFSWGVQSAGHDLPLFPAGLNFDRRTHSLVLNSRTGHIQFYSPRTHSILYNLDITVQNYITQERNVEIINTEVICVALSNCGKWLSTVEYIDNGEMTVQVSLKFYTFNHTTQRHSLNTSINLPHDGRVYALRFRPAENDDMLMAVTTGADKKFRIWGLASGKHWHCISMGHYRDLSVRDAAFSSDGSVLGISFDSTLTLWNPDSCDFQCSLSPATPKGPPIMSIQFGSRDCCHLVVAGSSEGLTVWSILTLSIVWTVPLELTILCKDPFSKYMAAFTKDNTLYVFSPKESKPVFRHQDICPSGTRILCATFAPRMNPKSDGSWQASSQLYFIDSNQELLALQNAKEITDVTESGLEGLPEWAPALTPFSSLVAKQTSSSAIAQAGTQHNQLGLAGRKELEELLAAPAHTMPPQHLLCGGILGSLLVRTTSADGDAEQDDDREPAAAADSDSSDDEDDKAVSVEKKEEPAVAAMAAMTVAQVEDAEAVLKKVLSERLDWAESLLL</sequence>
<dbReference type="InParanoid" id="A0A6P8ZVK9"/>
<evidence type="ECO:0000313" key="11">
    <source>
        <dbReference type="RefSeq" id="XP_034249175.1"/>
    </source>
</evidence>
<dbReference type="SUPFAM" id="SSF50998">
    <property type="entry name" value="Quinoprotein alcohol dehydrogenase-like"/>
    <property type="match status" value="1"/>
</dbReference>
<dbReference type="OrthoDB" id="4096at2759"/>
<feature type="domain" description="WD repeat-containing protein 75 second beta-propeller" evidence="9">
    <location>
        <begin position="361"/>
        <end position="674"/>
    </location>
</feature>
<dbReference type="KEGG" id="tpal:117650028"/>
<dbReference type="Pfam" id="PF23769">
    <property type="entry name" value="Beta-prop_WDR75_2nd"/>
    <property type="match status" value="1"/>
</dbReference>
<proteinExistence type="predicted"/>
<feature type="compositionally biased region" description="Basic and acidic residues" evidence="8">
    <location>
        <begin position="797"/>
        <end position="806"/>
    </location>
</feature>
<dbReference type="InterPro" id="IPR001680">
    <property type="entry name" value="WD40_rpt"/>
</dbReference>
<gene>
    <name evidence="11" type="primary">LOC117650028</name>
</gene>
<keyword evidence="4" id="KW-0853">WD repeat</keyword>
<dbReference type="Pfam" id="PF23869">
    <property type="entry name" value="Beta-prop_WDR75_1st"/>
    <property type="match status" value="1"/>
</dbReference>
<feature type="region of interest" description="Disordered" evidence="8">
    <location>
        <begin position="770"/>
        <end position="806"/>
    </location>
</feature>
<dbReference type="GO" id="GO:0003723">
    <property type="term" value="F:RNA binding"/>
    <property type="evidence" value="ECO:0007669"/>
    <property type="project" value="InterPro"/>
</dbReference>
<dbReference type="InterPro" id="IPR053826">
    <property type="entry name" value="WDR75"/>
</dbReference>
<keyword evidence="3" id="KW-0698">rRNA processing</keyword>
<evidence type="ECO:0000256" key="5">
    <source>
        <dbReference type="ARBA" id="ARBA00022737"/>
    </source>
</evidence>
<organism evidence="11">
    <name type="scientific">Thrips palmi</name>
    <name type="common">Melon thrips</name>
    <dbReference type="NCBI Taxonomy" id="161013"/>
    <lineage>
        <taxon>Eukaryota</taxon>
        <taxon>Metazoa</taxon>
        <taxon>Ecdysozoa</taxon>
        <taxon>Arthropoda</taxon>
        <taxon>Hexapoda</taxon>
        <taxon>Insecta</taxon>
        <taxon>Pterygota</taxon>
        <taxon>Neoptera</taxon>
        <taxon>Paraneoptera</taxon>
        <taxon>Thysanoptera</taxon>
        <taxon>Terebrantia</taxon>
        <taxon>Thripoidea</taxon>
        <taxon>Thripidae</taxon>
        <taxon>Thrips</taxon>
    </lineage>
</organism>
<dbReference type="FunCoup" id="A0A6P8ZVK9">
    <property type="interactions" value="955"/>
</dbReference>
<evidence type="ECO:0000259" key="9">
    <source>
        <dbReference type="Pfam" id="PF23769"/>
    </source>
</evidence>
<keyword evidence="2" id="KW-0690">Ribosome biogenesis</keyword>
<dbReference type="PANTHER" id="PTHR44215">
    <property type="entry name" value="WD REPEAT-CONTAINING PROTEIN 75"/>
    <property type="match status" value="1"/>
</dbReference>
<evidence type="ECO:0000256" key="3">
    <source>
        <dbReference type="ARBA" id="ARBA00022552"/>
    </source>
</evidence>
<comment type="subcellular location">
    <subcellularLocation>
        <location evidence="1">Nucleus</location>
        <location evidence="1">Nucleolus</location>
    </subcellularLocation>
</comment>
<keyword evidence="5" id="KW-0677">Repeat</keyword>
<dbReference type="GO" id="GO:0032040">
    <property type="term" value="C:small-subunit processome"/>
    <property type="evidence" value="ECO:0007669"/>
    <property type="project" value="InterPro"/>
</dbReference>
<dbReference type="GO" id="GO:0006364">
    <property type="term" value="P:rRNA processing"/>
    <property type="evidence" value="ECO:0007669"/>
    <property type="project" value="UniProtKB-KW"/>
</dbReference>
<dbReference type="GO" id="GO:0045943">
    <property type="term" value="P:positive regulation of transcription by RNA polymerase I"/>
    <property type="evidence" value="ECO:0007669"/>
    <property type="project" value="InterPro"/>
</dbReference>
<dbReference type="SUPFAM" id="SSF50978">
    <property type="entry name" value="WD40 repeat-like"/>
    <property type="match status" value="1"/>
</dbReference>
<keyword evidence="7" id="KW-0539">Nucleus</keyword>
<evidence type="ECO:0000313" key="10">
    <source>
        <dbReference type="Proteomes" id="UP000515158"/>
    </source>
</evidence>
<dbReference type="Gene3D" id="2.130.10.10">
    <property type="entry name" value="YVTN repeat-like/Quinoprotein amine dehydrogenase"/>
    <property type="match status" value="3"/>
</dbReference>
<dbReference type="GeneID" id="117650028"/>
<dbReference type="AlphaFoldDB" id="A0A6P8ZVK9"/>
<evidence type="ECO:0000256" key="7">
    <source>
        <dbReference type="ARBA" id="ARBA00023242"/>
    </source>
</evidence>
<dbReference type="PANTHER" id="PTHR44215:SF1">
    <property type="entry name" value="WD REPEAT-CONTAINING PROTEIN 75"/>
    <property type="match status" value="1"/>
</dbReference>
<dbReference type="InterPro" id="IPR011047">
    <property type="entry name" value="Quinoprotein_ADH-like_sf"/>
</dbReference>